<evidence type="ECO:0000313" key="4">
    <source>
        <dbReference type="Proteomes" id="UP000318331"/>
    </source>
</evidence>
<dbReference type="SUPFAM" id="SSF53955">
    <property type="entry name" value="Lysozyme-like"/>
    <property type="match status" value="1"/>
</dbReference>
<dbReference type="GO" id="GO:0016787">
    <property type="term" value="F:hydrolase activity"/>
    <property type="evidence" value="ECO:0007669"/>
    <property type="project" value="UniProtKB-KW"/>
</dbReference>
<feature type="region of interest" description="Disordered" evidence="1">
    <location>
        <begin position="185"/>
        <end position="211"/>
    </location>
</feature>
<evidence type="ECO:0000256" key="2">
    <source>
        <dbReference type="SAM" id="SignalP"/>
    </source>
</evidence>
<keyword evidence="3" id="KW-0378">Hydrolase</keyword>
<evidence type="ECO:0000256" key="1">
    <source>
        <dbReference type="SAM" id="MobiDB-lite"/>
    </source>
</evidence>
<dbReference type="AlphaFoldDB" id="A0A543I575"/>
<protein>
    <submittedName>
        <fullName evidence="3">Peptidoglycan hydrolase CwlO-like protein</fullName>
    </submittedName>
</protein>
<dbReference type="Proteomes" id="UP000318331">
    <property type="component" value="Unassembled WGS sequence"/>
</dbReference>
<name>A0A543I575_9MICO</name>
<sequence length="404" mass="41904">MGIFTRHHRSGTARALAITLAAPLLLCTLMAAPAHADDSPSWDDVLAARGNVTQTQKLITTLEGNLNALQATAATKGDEAVAASLADAQAQASLDTITARTQTLTEQLAAAESSANDAISGASSAVASLYRSNISGSSTAELLTNSSPDDLLARLTSLDRLSLRNSQLAERAEQGQNTVSALTEQAHTARTEQQKLTEEADASARDAEQASRDADAAVAVVQQQQGELYAKLATLKNTSATVEQDYREAEAARLAYEEQQRQAEAAAVAARRAAQQGSGGVGTGGGVIAPPIVNSPAPSGVDNSPAGAQAYASGQVAARGWGSAQFHCLVSLWTRESSWSYTATNASSGAYGIPQSLPGAKMASAGADWRTNSQTQIIWGLGYITGRYGTPCGAWAHSQALGWY</sequence>
<keyword evidence="4" id="KW-1185">Reference proteome</keyword>
<dbReference type="EMBL" id="VFPN01000001">
    <property type="protein sequence ID" value="TQM65704.1"/>
    <property type="molecule type" value="Genomic_DNA"/>
</dbReference>
<dbReference type="Gene3D" id="6.10.250.3150">
    <property type="match status" value="1"/>
</dbReference>
<accession>A0A543I575</accession>
<organism evidence="3 4">
    <name type="scientific">Klugiella xanthotipulae</name>
    <dbReference type="NCBI Taxonomy" id="244735"/>
    <lineage>
        <taxon>Bacteria</taxon>
        <taxon>Bacillati</taxon>
        <taxon>Actinomycetota</taxon>
        <taxon>Actinomycetes</taxon>
        <taxon>Micrococcales</taxon>
        <taxon>Microbacteriaceae</taxon>
        <taxon>Klugiella</taxon>
    </lineage>
</organism>
<dbReference type="OrthoDB" id="9766277at2"/>
<dbReference type="RefSeq" id="WP_141915573.1">
    <property type="nucleotide sequence ID" value="NZ_BAAAYS010000001.1"/>
</dbReference>
<feature type="chain" id="PRO_5038512351" evidence="2">
    <location>
        <begin position="37"/>
        <end position="404"/>
    </location>
</feature>
<feature type="signal peptide" evidence="2">
    <location>
        <begin position="1"/>
        <end position="36"/>
    </location>
</feature>
<reference evidence="3 4" key="1">
    <citation type="submission" date="2019-06" db="EMBL/GenBank/DDBJ databases">
        <title>Sequencing the genomes of 1000 actinobacteria strains.</title>
        <authorList>
            <person name="Klenk H.-P."/>
        </authorList>
    </citation>
    <scope>NUCLEOTIDE SEQUENCE [LARGE SCALE GENOMIC DNA]</scope>
    <source>
        <strain evidence="3 4">DSM 18031</strain>
    </source>
</reference>
<keyword evidence="2" id="KW-0732">Signal</keyword>
<gene>
    <name evidence="3" type="ORF">FB466_0516</name>
</gene>
<feature type="compositionally biased region" description="Basic and acidic residues" evidence="1">
    <location>
        <begin position="187"/>
        <end position="211"/>
    </location>
</feature>
<proteinExistence type="predicted"/>
<dbReference type="InterPro" id="IPR023346">
    <property type="entry name" value="Lysozyme-like_dom_sf"/>
</dbReference>
<evidence type="ECO:0000313" key="3">
    <source>
        <dbReference type="EMBL" id="TQM65704.1"/>
    </source>
</evidence>
<comment type="caution">
    <text evidence="3">The sequence shown here is derived from an EMBL/GenBank/DDBJ whole genome shotgun (WGS) entry which is preliminary data.</text>
</comment>